<dbReference type="Pfam" id="PF00172">
    <property type="entry name" value="Zn_clus"/>
    <property type="match status" value="1"/>
</dbReference>
<keyword evidence="7" id="KW-0539">Nucleus</keyword>
<feature type="compositionally biased region" description="Polar residues" evidence="8">
    <location>
        <begin position="278"/>
        <end position="298"/>
    </location>
</feature>
<keyword evidence="3" id="KW-0862">Zinc</keyword>
<gene>
    <name evidence="10" type="primary">NCAS0E02620</name>
    <name evidence="10" type="ordered locus">NCAS_0E02620</name>
</gene>
<proteinExistence type="predicted"/>
<dbReference type="InterPro" id="IPR007219">
    <property type="entry name" value="XnlR_reg_dom"/>
</dbReference>
<feature type="region of interest" description="Disordered" evidence="8">
    <location>
        <begin position="984"/>
        <end position="1022"/>
    </location>
</feature>
<dbReference type="HOGENOM" id="CLU_010150_0_0_1"/>
<evidence type="ECO:0000256" key="4">
    <source>
        <dbReference type="ARBA" id="ARBA00023015"/>
    </source>
</evidence>
<feature type="compositionally biased region" description="Polar residues" evidence="8">
    <location>
        <begin position="951"/>
        <end position="972"/>
    </location>
</feature>
<reference evidence="10 11" key="1">
    <citation type="journal article" date="2011" name="Proc. Natl. Acad. Sci. U.S.A.">
        <title>Evolutionary erosion of yeast sex chromosomes by mating-type switching accidents.</title>
        <authorList>
            <person name="Gordon J.L."/>
            <person name="Armisen D."/>
            <person name="Proux-Wera E."/>
            <person name="Oheigeartaigh S.S."/>
            <person name="Byrne K.P."/>
            <person name="Wolfe K.H."/>
        </authorList>
    </citation>
    <scope>NUCLEOTIDE SEQUENCE [LARGE SCALE GENOMIC DNA]</scope>
    <source>
        <strain evidence="11">ATCC 76901 / BCRC 22586 / CBS 4309 / NBRC 1992 / NRRL Y-12630</strain>
    </source>
</reference>
<dbReference type="GO" id="GO:0001216">
    <property type="term" value="F:DNA-binding transcription activator activity"/>
    <property type="evidence" value="ECO:0007669"/>
    <property type="project" value="UniProtKB-ARBA"/>
</dbReference>
<feature type="compositionally biased region" description="Polar residues" evidence="8">
    <location>
        <begin position="984"/>
        <end position="1019"/>
    </location>
</feature>
<evidence type="ECO:0000256" key="2">
    <source>
        <dbReference type="ARBA" id="ARBA00022723"/>
    </source>
</evidence>
<dbReference type="GO" id="GO:0005634">
    <property type="term" value="C:nucleus"/>
    <property type="evidence" value="ECO:0007669"/>
    <property type="project" value="UniProtKB-SubCell"/>
</dbReference>
<dbReference type="EMBL" id="HE576756">
    <property type="protein sequence ID" value="CCC70332.1"/>
    <property type="molecule type" value="Genomic_DNA"/>
</dbReference>
<dbReference type="PANTHER" id="PTHR31845:SF6">
    <property type="entry name" value="TRANSCRIPTION FACTOR SEF1-RELATED"/>
    <property type="match status" value="1"/>
</dbReference>
<dbReference type="GeneID" id="96903963"/>
<feature type="region of interest" description="Disordered" evidence="8">
    <location>
        <begin position="912"/>
        <end position="972"/>
    </location>
</feature>
<dbReference type="PROSITE" id="PS50048">
    <property type="entry name" value="ZN2_CY6_FUNGAL_2"/>
    <property type="match status" value="1"/>
</dbReference>
<dbReference type="Gene3D" id="4.10.240.10">
    <property type="entry name" value="Zn(2)-C6 fungal-type DNA-binding domain"/>
    <property type="match status" value="1"/>
</dbReference>
<evidence type="ECO:0000313" key="11">
    <source>
        <dbReference type="Proteomes" id="UP000001640"/>
    </source>
</evidence>
<evidence type="ECO:0000259" key="9">
    <source>
        <dbReference type="PROSITE" id="PS50048"/>
    </source>
</evidence>
<dbReference type="CDD" id="cd00067">
    <property type="entry name" value="GAL4"/>
    <property type="match status" value="1"/>
</dbReference>
<feature type="compositionally biased region" description="Low complexity" evidence="8">
    <location>
        <begin position="303"/>
        <end position="316"/>
    </location>
</feature>
<feature type="region of interest" description="Disordered" evidence="8">
    <location>
        <begin position="190"/>
        <end position="210"/>
    </location>
</feature>
<feature type="compositionally biased region" description="Low complexity" evidence="8">
    <location>
        <begin position="231"/>
        <end position="241"/>
    </location>
</feature>
<dbReference type="GO" id="GO:0006351">
    <property type="term" value="P:DNA-templated transcription"/>
    <property type="evidence" value="ECO:0007669"/>
    <property type="project" value="InterPro"/>
</dbReference>
<dbReference type="InterPro" id="IPR001138">
    <property type="entry name" value="Zn2Cys6_DnaBD"/>
</dbReference>
<evidence type="ECO:0000256" key="6">
    <source>
        <dbReference type="ARBA" id="ARBA00023163"/>
    </source>
</evidence>
<dbReference type="PROSITE" id="PS00463">
    <property type="entry name" value="ZN2_CY6_FUNGAL_1"/>
    <property type="match status" value="1"/>
</dbReference>
<dbReference type="KEGG" id="ncs:NCAS_0E02620"/>
<dbReference type="InterPro" id="IPR051089">
    <property type="entry name" value="prtT"/>
</dbReference>
<feature type="domain" description="Zn(2)-C6 fungal-type" evidence="9">
    <location>
        <begin position="105"/>
        <end position="138"/>
    </location>
</feature>
<dbReference type="FunFam" id="4.10.240.10:FF:000003">
    <property type="entry name" value="C6 transcription factor (Leu3)"/>
    <property type="match status" value="1"/>
</dbReference>
<name>G0VFR5_NAUCA</name>
<dbReference type="RefSeq" id="XP_003676691.1">
    <property type="nucleotide sequence ID" value="XM_003676643.1"/>
</dbReference>
<dbReference type="InParanoid" id="G0VFR5"/>
<dbReference type="eggNOG" id="ENOG502QR4T">
    <property type="taxonomic scope" value="Eukaryota"/>
</dbReference>
<comment type="subcellular location">
    <subcellularLocation>
        <location evidence="1">Nucleus</location>
    </subcellularLocation>
</comment>
<reference key="2">
    <citation type="submission" date="2011-08" db="EMBL/GenBank/DDBJ databases">
        <title>Genome sequence of Naumovozyma castellii.</title>
        <authorList>
            <person name="Gordon J.L."/>
            <person name="Armisen D."/>
            <person name="Proux-Wera E."/>
            <person name="OhEigeartaigh S.S."/>
            <person name="Byrne K.P."/>
            <person name="Wolfe K.H."/>
        </authorList>
    </citation>
    <scope>NUCLEOTIDE SEQUENCE</scope>
    <source>
        <strain>Type strain:CBS 4309</strain>
    </source>
</reference>
<evidence type="ECO:0000256" key="8">
    <source>
        <dbReference type="SAM" id="MobiDB-lite"/>
    </source>
</evidence>
<evidence type="ECO:0000256" key="5">
    <source>
        <dbReference type="ARBA" id="ARBA00023125"/>
    </source>
</evidence>
<accession>G0VFR5</accession>
<keyword evidence="4" id="KW-0805">Transcription regulation</keyword>
<evidence type="ECO:0000256" key="3">
    <source>
        <dbReference type="ARBA" id="ARBA00022833"/>
    </source>
</evidence>
<dbReference type="CDD" id="cd12148">
    <property type="entry name" value="fungal_TF_MHR"/>
    <property type="match status" value="1"/>
</dbReference>
<protein>
    <recommendedName>
        <fullName evidence="9">Zn(2)-C6 fungal-type domain-containing protein</fullName>
    </recommendedName>
</protein>
<dbReference type="PANTHER" id="PTHR31845">
    <property type="entry name" value="FINGER DOMAIN PROTEIN, PUTATIVE-RELATED"/>
    <property type="match status" value="1"/>
</dbReference>
<dbReference type="OMA" id="LVWCVHE"/>
<evidence type="ECO:0000313" key="10">
    <source>
        <dbReference type="EMBL" id="CCC70332.1"/>
    </source>
</evidence>
<feature type="compositionally biased region" description="Polar residues" evidence="8">
    <location>
        <begin position="919"/>
        <end position="932"/>
    </location>
</feature>
<dbReference type="GO" id="GO:0000981">
    <property type="term" value="F:DNA-binding transcription factor activity, RNA polymerase II-specific"/>
    <property type="evidence" value="ECO:0007669"/>
    <property type="project" value="InterPro"/>
</dbReference>
<dbReference type="Proteomes" id="UP000001640">
    <property type="component" value="Chromosome 5"/>
</dbReference>
<dbReference type="AlphaFoldDB" id="G0VFR5"/>
<dbReference type="STRING" id="1064592.G0VFR5"/>
<dbReference type="SUPFAM" id="SSF57701">
    <property type="entry name" value="Zn2/Cys6 DNA-binding domain"/>
    <property type="match status" value="1"/>
</dbReference>
<dbReference type="GO" id="GO:0008270">
    <property type="term" value="F:zinc ion binding"/>
    <property type="evidence" value="ECO:0007669"/>
    <property type="project" value="InterPro"/>
</dbReference>
<keyword evidence="6" id="KW-0804">Transcription</keyword>
<keyword evidence="5" id="KW-0238">DNA-binding</keyword>
<dbReference type="Pfam" id="PF04082">
    <property type="entry name" value="Fungal_trans"/>
    <property type="match status" value="1"/>
</dbReference>
<evidence type="ECO:0000256" key="1">
    <source>
        <dbReference type="ARBA" id="ARBA00004123"/>
    </source>
</evidence>
<keyword evidence="11" id="KW-1185">Reference proteome</keyword>
<dbReference type="SMART" id="SM00066">
    <property type="entry name" value="GAL4"/>
    <property type="match status" value="1"/>
</dbReference>
<dbReference type="FunCoup" id="G0VFR5">
    <property type="interactions" value="156"/>
</dbReference>
<feature type="region of interest" description="Disordered" evidence="8">
    <location>
        <begin position="1"/>
        <end position="77"/>
    </location>
</feature>
<dbReference type="GO" id="GO:0000976">
    <property type="term" value="F:transcription cis-regulatory region binding"/>
    <property type="evidence" value="ECO:0007669"/>
    <property type="project" value="TreeGrafter"/>
</dbReference>
<organism evidence="10 11">
    <name type="scientific">Naumovozyma castellii</name>
    <name type="common">Yeast</name>
    <name type="synonym">Saccharomyces castellii</name>
    <dbReference type="NCBI Taxonomy" id="27288"/>
    <lineage>
        <taxon>Eukaryota</taxon>
        <taxon>Fungi</taxon>
        <taxon>Dikarya</taxon>
        <taxon>Ascomycota</taxon>
        <taxon>Saccharomycotina</taxon>
        <taxon>Saccharomycetes</taxon>
        <taxon>Saccharomycetales</taxon>
        <taxon>Saccharomycetaceae</taxon>
        <taxon>Naumovozyma</taxon>
    </lineage>
</organism>
<sequence>MNPSNNNINNLTAEPAPQHQHRQHHTISPQDEMNLKGTPDANGNTINKHSLPPPLHTMPKVKKQRHSSVTPVGTPIDMSRHHLHMDRMRTESFSHNSLNHRPVTSCSHCRQQKIKCDASQNFPAPCSRCQKMALQCQIDPRFKPKKGSQLQFLRNDIDDLRSKLDFLLSKECIIGQILQRDNQGRSLLQQAMSDTPPPLPQLQQQQQQLSNPDVINKVSVQTYLVGEPQLLQQQQQQQQQQEEPSHSAKLPPLLNDSVPPNASKEVLPLALKMALHKNTSSQNQINSRHNSRSVSPLNVSFPHASAPPSTTAATNNTTGLAHATNANDIQVKREHVIATTKTIPLLPSPHGNVDEFVLGNISISIDKANELHHIFVHEYLPYFPILKSYSATELYSQSQLLFWTVMLTASLSDPEPTMYIELASLIKQLAIETCWMRTPRSTQISQALLILCNWPLPNSKVLDDCSYRFVALAKSLSYQLGLHRGKFIQEFTRTQTSMPNAEKWRTRTWLGIFFAELCWASILGLPSTSQTDYLIEKAIVIDENESENDLTEDTEDDLESSDDTDADDNEDRLPKRFKRLLCLANFQSKLCGVMGSSVTSPDGLLESDKRIPAITKLESELTELNDKLNFRADNVTQIYYLYVRLMVYCFVFLPGTSMEDQSKYVMETYVCSTQIVTLLTKLLERQQLIALPIYIRQSASFASLILFKLQLYPNLLGKYLDSARQSIVTVHRLFRNQLTAWATGVENDISRTASMLEKLNMVLITHPHVFIEEPGIISRMRSHLTGSLFYDLVWCVHEARRREMDPQYNKDALKRAEKKRRERDPTDTENGSGNVKLYPLPLYNHISREDFETITQTTPNGTTITTLVPTKNALMNAENLAKTNKNSNGTISEINGIPLSMLDQTGSVQLDESPMVSGQDATLPSFSNSNEPLPNIPRGIRSHSHPAKAQVGTSSPSGPYHQSSTSMQTPVSPITSSLRKLANPTSLFGNHRNNSNPLPKQLSQHNLNARNNGTNSGNLKNVDVDLAPLPPNPVTNPNSFPNLDIFQPPQQQQGQQITVPQRGRTSAEQIPHDSSKLQLTQLSDFFQQQSAGWIEGDLSKDDFFGWFDMGMEPEL</sequence>
<feature type="region of interest" description="Disordered" evidence="8">
    <location>
        <begin position="278"/>
        <end position="316"/>
    </location>
</feature>
<evidence type="ECO:0000256" key="7">
    <source>
        <dbReference type="ARBA" id="ARBA00023242"/>
    </source>
</evidence>
<dbReference type="OrthoDB" id="3163292at2759"/>
<feature type="region of interest" description="Disordered" evidence="8">
    <location>
        <begin position="231"/>
        <end position="262"/>
    </location>
</feature>
<feature type="compositionally biased region" description="Polar residues" evidence="8">
    <location>
        <begin position="1"/>
        <end position="12"/>
    </location>
</feature>
<feature type="region of interest" description="Disordered" evidence="8">
    <location>
        <begin position="807"/>
        <end position="835"/>
    </location>
</feature>
<keyword evidence="2" id="KW-0479">Metal-binding</keyword>
<feature type="region of interest" description="Disordered" evidence="8">
    <location>
        <begin position="545"/>
        <end position="570"/>
    </location>
</feature>
<dbReference type="InterPro" id="IPR036864">
    <property type="entry name" value="Zn2-C6_fun-type_DNA-bd_sf"/>
</dbReference>